<sequence length="361" mass="40241">MPLPSRFQTPVLIVVAVLFLLCAMVSVTQIVKSLDLLAVNEHSTGRALVQLMLLHQEYLTAAKDYFRGTTNIDDLITSYDLTWSAFEILLIGSESANLMEKQGRLEIIVGTFESFKTLDPTSDSFNAIHFSQYLAKGQQTAETINALMNQEFQRVAENNYLRDYELVRLNSIMGYSYAGLALCGGFLLYVTLKDRQKISHLAYHDSLTGLANRAALQNKLKDLKHQNQAQFTVLLLDLDGFKLVNDTYGHDVGDHLLKKISARLKETCNDTEFIARLGGDEFAIVKQSQTEPQLLPESIIETLSKPIRVGSIDCKVGVSIGICLDSEYQASWVDILKSADIAMYHAKSNGGNCYDFFDDAA</sequence>
<dbReference type="PANTHER" id="PTHR46663">
    <property type="entry name" value="DIGUANYLATE CYCLASE DGCT-RELATED"/>
    <property type="match status" value="1"/>
</dbReference>
<keyword evidence="1" id="KW-0812">Transmembrane</keyword>
<dbReference type="Gene3D" id="3.30.70.270">
    <property type="match status" value="1"/>
</dbReference>
<keyword evidence="1" id="KW-0472">Membrane</keyword>
<dbReference type="Proteomes" id="UP001156690">
    <property type="component" value="Unassembled WGS sequence"/>
</dbReference>
<gene>
    <name evidence="3" type="ORF">GCM10007932_35320</name>
</gene>
<keyword evidence="1" id="KW-1133">Transmembrane helix</keyword>
<keyword evidence="4" id="KW-1185">Reference proteome</keyword>
<name>A0AAV5NU66_9VIBR</name>
<evidence type="ECO:0000259" key="2">
    <source>
        <dbReference type="PROSITE" id="PS50887"/>
    </source>
</evidence>
<dbReference type="PROSITE" id="PS50887">
    <property type="entry name" value="GGDEF"/>
    <property type="match status" value="1"/>
</dbReference>
<dbReference type="RefSeq" id="WP_126609964.1">
    <property type="nucleotide sequence ID" value="NZ_AP025145.1"/>
</dbReference>
<evidence type="ECO:0000313" key="4">
    <source>
        <dbReference type="Proteomes" id="UP001156690"/>
    </source>
</evidence>
<feature type="domain" description="GGDEF" evidence="2">
    <location>
        <begin position="229"/>
        <end position="359"/>
    </location>
</feature>
<comment type="caution">
    <text evidence="3">The sequence shown here is derived from an EMBL/GenBank/DDBJ whole genome shotgun (WGS) entry which is preliminary data.</text>
</comment>
<reference evidence="4" key="1">
    <citation type="journal article" date="2019" name="Int. J. Syst. Evol. Microbiol.">
        <title>The Global Catalogue of Microorganisms (GCM) 10K type strain sequencing project: providing services to taxonomists for standard genome sequencing and annotation.</title>
        <authorList>
            <consortium name="The Broad Institute Genomics Platform"/>
            <consortium name="The Broad Institute Genome Sequencing Center for Infectious Disease"/>
            <person name="Wu L."/>
            <person name="Ma J."/>
        </authorList>
    </citation>
    <scope>NUCLEOTIDE SEQUENCE [LARGE SCALE GENOMIC DNA]</scope>
    <source>
        <strain evidence="4">NBRC 15640</strain>
    </source>
</reference>
<dbReference type="SMART" id="SM00267">
    <property type="entry name" value="GGDEF"/>
    <property type="match status" value="1"/>
</dbReference>
<evidence type="ECO:0000256" key="1">
    <source>
        <dbReference type="SAM" id="Phobius"/>
    </source>
</evidence>
<dbReference type="CDD" id="cd01949">
    <property type="entry name" value="GGDEF"/>
    <property type="match status" value="1"/>
</dbReference>
<accession>A0AAV5NU66</accession>
<dbReference type="InterPro" id="IPR043128">
    <property type="entry name" value="Rev_trsase/Diguanyl_cyclase"/>
</dbReference>
<proteinExistence type="predicted"/>
<dbReference type="InterPro" id="IPR000160">
    <property type="entry name" value="GGDEF_dom"/>
</dbReference>
<organism evidence="3 4">
    <name type="scientific">Vibrio penaeicida</name>
    <dbReference type="NCBI Taxonomy" id="104609"/>
    <lineage>
        <taxon>Bacteria</taxon>
        <taxon>Pseudomonadati</taxon>
        <taxon>Pseudomonadota</taxon>
        <taxon>Gammaproteobacteria</taxon>
        <taxon>Vibrionales</taxon>
        <taxon>Vibrionaceae</taxon>
        <taxon>Vibrio</taxon>
    </lineage>
</organism>
<dbReference type="NCBIfam" id="TIGR00254">
    <property type="entry name" value="GGDEF"/>
    <property type="match status" value="1"/>
</dbReference>
<protein>
    <recommendedName>
        <fullName evidence="2">GGDEF domain-containing protein</fullName>
    </recommendedName>
</protein>
<evidence type="ECO:0000313" key="3">
    <source>
        <dbReference type="EMBL" id="GLQ74171.1"/>
    </source>
</evidence>
<dbReference type="PANTHER" id="PTHR46663:SF2">
    <property type="entry name" value="GGDEF DOMAIN-CONTAINING PROTEIN"/>
    <property type="match status" value="1"/>
</dbReference>
<dbReference type="Pfam" id="PF00990">
    <property type="entry name" value="GGDEF"/>
    <property type="match status" value="1"/>
</dbReference>
<feature type="transmembrane region" description="Helical" evidence="1">
    <location>
        <begin position="172"/>
        <end position="192"/>
    </location>
</feature>
<dbReference type="AlphaFoldDB" id="A0AAV5NU66"/>
<dbReference type="InterPro" id="IPR029787">
    <property type="entry name" value="Nucleotide_cyclase"/>
</dbReference>
<dbReference type="SUPFAM" id="SSF55073">
    <property type="entry name" value="Nucleotide cyclase"/>
    <property type="match status" value="1"/>
</dbReference>
<feature type="transmembrane region" description="Helical" evidence="1">
    <location>
        <begin position="12"/>
        <end position="31"/>
    </location>
</feature>
<dbReference type="EMBL" id="BSNX01000055">
    <property type="protein sequence ID" value="GLQ74171.1"/>
    <property type="molecule type" value="Genomic_DNA"/>
</dbReference>
<dbReference type="InterPro" id="IPR052163">
    <property type="entry name" value="DGC-Regulatory_Protein"/>
</dbReference>